<accession>A0ABY7PB25</accession>
<keyword evidence="4" id="KW-1185">Reference proteome</keyword>
<proteinExistence type="predicted"/>
<keyword evidence="2" id="KW-0732">Signal</keyword>
<feature type="chain" id="PRO_5045897729" evidence="2">
    <location>
        <begin position="38"/>
        <end position="604"/>
    </location>
</feature>
<name>A0ABY7PB25_9ACTN</name>
<protein>
    <submittedName>
        <fullName evidence="3">Sialidase family protein</fullName>
    </submittedName>
</protein>
<feature type="region of interest" description="Disordered" evidence="1">
    <location>
        <begin position="454"/>
        <end position="487"/>
    </location>
</feature>
<dbReference type="CDD" id="cd15482">
    <property type="entry name" value="Sialidase_non-viral"/>
    <property type="match status" value="1"/>
</dbReference>
<dbReference type="EMBL" id="CP115300">
    <property type="protein sequence ID" value="WBO65463.1"/>
    <property type="molecule type" value="Genomic_DNA"/>
</dbReference>
<dbReference type="SUPFAM" id="SSF50939">
    <property type="entry name" value="Sialidases"/>
    <property type="match status" value="2"/>
</dbReference>
<dbReference type="RefSeq" id="WP_270083033.1">
    <property type="nucleotide sequence ID" value="NZ_CP115300.1"/>
</dbReference>
<evidence type="ECO:0000256" key="1">
    <source>
        <dbReference type="SAM" id="MobiDB-lite"/>
    </source>
</evidence>
<evidence type="ECO:0000313" key="3">
    <source>
        <dbReference type="EMBL" id="WBO65463.1"/>
    </source>
</evidence>
<organism evidence="3 4">
    <name type="scientific">Streptomyces camelliae</name>
    <dbReference type="NCBI Taxonomy" id="3004093"/>
    <lineage>
        <taxon>Bacteria</taxon>
        <taxon>Bacillati</taxon>
        <taxon>Actinomycetota</taxon>
        <taxon>Actinomycetes</taxon>
        <taxon>Kitasatosporales</taxon>
        <taxon>Streptomycetaceae</taxon>
        <taxon>Streptomyces</taxon>
    </lineage>
</organism>
<feature type="signal peptide" evidence="2">
    <location>
        <begin position="1"/>
        <end position="37"/>
    </location>
</feature>
<dbReference type="Proteomes" id="UP001212326">
    <property type="component" value="Chromosome"/>
</dbReference>
<dbReference type="Gene3D" id="2.120.10.10">
    <property type="match status" value="1"/>
</dbReference>
<dbReference type="InterPro" id="IPR036278">
    <property type="entry name" value="Sialidase_sf"/>
</dbReference>
<evidence type="ECO:0000313" key="4">
    <source>
        <dbReference type="Proteomes" id="UP001212326"/>
    </source>
</evidence>
<evidence type="ECO:0000256" key="2">
    <source>
        <dbReference type="SAM" id="SignalP"/>
    </source>
</evidence>
<sequence length="604" mass="64262">MMQRTASGRARRRRARLWGGLLALSAAALGFGGPSAAAQAGQDVKISDHQYVRDDGGSDPTIAACSVNKRQQNEPTTTVAPHNRQLLTAGANDYCAAATTGGSAWAGFYYSADGGQSWTDSLLPGYPTDTSAEGQASPMYQMHENQAGDPVQAWDNNGHLYYATIADNLTSNPNASLFVSRYDWTSGPKPNHRYTTLVARSTPVQDFRGLFQDKPALEVDRGADSPNAGNIYVCWTRFTGPNSPNAVYVARSTDQGRTFTTNRVTNSVTASDICDVTVTRNGSVYVSWHQLAANGLGNSSIGWVKSTDGGRSFTRPRVATSYVGWQALDQTVLPGTDPRDCGDGPLACQSGYTFARVGSQVRLAADPTSAGNPDEVFLVYDGTVPGSQTPTGTTYGTVGRGTGSQDALYFMRTGDGGATWSSPQRIDPQAKGHQFLPDIAADSGRLHVVWQDSRDDTASGPGGGDFRTVPVSNRWVSDNPPGSVSTGTGLDTYYATSSDSGGSWAVNKVSTQSTMPQYEQFTDADEPFFGDYNYIAASGPTAFLAWTDQRDTVPGTDPRYPAAEGTDGFDVHQCRTQNPDGTWGPDTCLDAGGRNQNIYGAVVG</sequence>
<gene>
    <name evidence="3" type="ORF">O1G22_22865</name>
</gene>
<feature type="compositionally biased region" description="Polar residues" evidence="1">
    <location>
        <begin position="470"/>
        <end position="487"/>
    </location>
</feature>
<reference evidence="3 4" key="1">
    <citation type="submission" date="2022-12" db="EMBL/GenBank/DDBJ databases">
        <authorList>
            <person name="Mo P."/>
        </authorList>
    </citation>
    <scope>NUCLEOTIDE SEQUENCE [LARGE SCALE GENOMIC DNA]</scope>
    <source>
        <strain evidence="3 4">HUAS 2-6</strain>
    </source>
</reference>